<keyword evidence="5 7" id="KW-0472">Membrane</keyword>
<keyword evidence="4 7" id="KW-1133">Transmembrane helix</keyword>
<keyword evidence="2" id="KW-1003">Cell membrane</keyword>
<evidence type="ECO:0000313" key="10">
    <source>
        <dbReference type="Proteomes" id="UP000248134"/>
    </source>
</evidence>
<feature type="transmembrane region" description="Helical" evidence="7">
    <location>
        <begin position="178"/>
        <end position="199"/>
    </location>
</feature>
<evidence type="ECO:0000256" key="7">
    <source>
        <dbReference type="SAM" id="Phobius"/>
    </source>
</evidence>
<evidence type="ECO:0000256" key="1">
    <source>
        <dbReference type="ARBA" id="ARBA00004651"/>
    </source>
</evidence>
<evidence type="ECO:0000256" key="4">
    <source>
        <dbReference type="ARBA" id="ARBA00022989"/>
    </source>
</evidence>
<accession>A0A323UMU4</accession>
<feature type="domain" description="Threonine/serine exporter-like N-terminal" evidence="8">
    <location>
        <begin position="25"/>
        <end position="260"/>
    </location>
</feature>
<dbReference type="RefSeq" id="WP_110784159.1">
    <property type="nucleotide sequence ID" value="NZ_QKQS01000003.1"/>
</dbReference>
<comment type="similarity">
    <text evidence="6">Belongs to the ThrE exporter (TC 2.A.79) family.</text>
</comment>
<dbReference type="EMBL" id="QKQS01000003">
    <property type="protein sequence ID" value="PZA13699.1"/>
    <property type="molecule type" value="Genomic_DNA"/>
</dbReference>
<organism evidence="9 10">
    <name type="scientific">Rhodopseudomonas palustris</name>
    <dbReference type="NCBI Taxonomy" id="1076"/>
    <lineage>
        <taxon>Bacteria</taxon>
        <taxon>Pseudomonadati</taxon>
        <taxon>Pseudomonadota</taxon>
        <taxon>Alphaproteobacteria</taxon>
        <taxon>Hyphomicrobiales</taxon>
        <taxon>Nitrobacteraceae</taxon>
        <taxon>Rhodopseudomonas</taxon>
    </lineage>
</organism>
<dbReference type="OrthoDB" id="9813917at2"/>
<evidence type="ECO:0000256" key="6">
    <source>
        <dbReference type="ARBA" id="ARBA00034125"/>
    </source>
</evidence>
<dbReference type="PANTHER" id="PTHR34390">
    <property type="entry name" value="UPF0442 PROTEIN YJJB-RELATED"/>
    <property type="match status" value="1"/>
</dbReference>
<dbReference type="GO" id="GO:0005886">
    <property type="term" value="C:plasma membrane"/>
    <property type="evidence" value="ECO:0007669"/>
    <property type="project" value="UniProtKB-SubCell"/>
</dbReference>
<evidence type="ECO:0000256" key="2">
    <source>
        <dbReference type="ARBA" id="ARBA00022475"/>
    </source>
</evidence>
<dbReference type="PANTHER" id="PTHR34390:SF2">
    <property type="entry name" value="SUCCINATE TRANSPORTER SUBUNIT YJJP-RELATED"/>
    <property type="match status" value="1"/>
</dbReference>
<dbReference type="GO" id="GO:0015744">
    <property type="term" value="P:succinate transport"/>
    <property type="evidence" value="ECO:0007669"/>
    <property type="project" value="TreeGrafter"/>
</dbReference>
<keyword evidence="3 7" id="KW-0812">Transmembrane</keyword>
<name>A0A323UMU4_RHOPL</name>
<feature type="transmembrane region" description="Helical" evidence="7">
    <location>
        <begin position="243"/>
        <end position="264"/>
    </location>
</feature>
<gene>
    <name evidence="9" type="ORF">DNX69_01145</name>
</gene>
<dbReference type="InterPro" id="IPR050539">
    <property type="entry name" value="ThrE_Dicarb/AminoAcid_Exp"/>
</dbReference>
<comment type="subcellular location">
    <subcellularLocation>
        <location evidence="1">Cell membrane</location>
        <topology evidence="1">Multi-pass membrane protein</topology>
    </subcellularLocation>
</comment>
<dbReference type="Proteomes" id="UP000248134">
    <property type="component" value="Unassembled WGS sequence"/>
</dbReference>
<reference evidence="9 10" key="1">
    <citation type="submission" date="2018-06" db="EMBL/GenBank/DDBJ databases">
        <title>Draft Whole-Genome Sequence of the purple photosynthetic bacterium Rhodospeudomonas palustris XCP.</title>
        <authorList>
            <person name="Rayyan A."/>
            <person name="Meyer T.E."/>
            <person name="Kyndt J.A."/>
        </authorList>
    </citation>
    <scope>NUCLEOTIDE SEQUENCE [LARGE SCALE GENOMIC DNA]</scope>
    <source>
        <strain evidence="9 10">XCP</strain>
    </source>
</reference>
<evidence type="ECO:0000313" key="9">
    <source>
        <dbReference type="EMBL" id="PZA13699.1"/>
    </source>
</evidence>
<dbReference type="Pfam" id="PF06738">
    <property type="entry name" value="ThrE"/>
    <property type="match status" value="1"/>
</dbReference>
<comment type="caution">
    <text evidence="9">The sequence shown here is derived from an EMBL/GenBank/DDBJ whole genome shotgun (WGS) entry which is preliminary data.</text>
</comment>
<sequence length="268" mass="28252">MTTIEPDPADLEPIHPYSLARISHVALQAGAVLAQSGASVRVVHEGARMVAEGLGVEVLGMRSGYASFEITLARGHHSITRMMQIGPHGVNHRLDFAVRDLLKRASEGDMTPDAIEAELKRLQKDTPRHPPWLVAIATGAACAAFGRLLGSDWLSFGPVLAAATIGQGVRHLLLGRRVNVFVVAAIVGCISAALGGLGARLLGSSTTELAMMASILLLVPGVPSTNAQTDVMDGYPTMGSARAVTVIMIMVFAVTGLWLAEFVLRIHA</sequence>
<evidence type="ECO:0000259" key="8">
    <source>
        <dbReference type="Pfam" id="PF06738"/>
    </source>
</evidence>
<evidence type="ECO:0000256" key="5">
    <source>
        <dbReference type="ARBA" id="ARBA00023136"/>
    </source>
</evidence>
<dbReference type="GO" id="GO:0022857">
    <property type="term" value="F:transmembrane transporter activity"/>
    <property type="evidence" value="ECO:0007669"/>
    <property type="project" value="InterPro"/>
</dbReference>
<evidence type="ECO:0000256" key="3">
    <source>
        <dbReference type="ARBA" id="ARBA00022692"/>
    </source>
</evidence>
<proteinExistence type="inferred from homology"/>
<protein>
    <submittedName>
        <fullName evidence="9">Threonine/serine exporter</fullName>
    </submittedName>
</protein>
<dbReference type="InterPro" id="IPR010619">
    <property type="entry name" value="ThrE-like_N"/>
</dbReference>
<dbReference type="AlphaFoldDB" id="A0A323UMU4"/>